<protein>
    <submittedName>
        <fullName evidence="2">Uncharacterized protein</fullName>
    </submittedName>
</protein>
<dbReference type="KEGG" id="mgr:MGG_15258"/>
<feature type="region of interest" description="Disordered" evidence="1">
    <location>
        <begin position="69"/>
        <end position="92"/>
    </location>
</feature>
<dbReference type="GeneID" id="12986056"/>
<evidence type="ECO:0000313" key="3">
    <source>
        <dbReference type="Proteomes" id="UP000009058"/>
    </source>
</evidence>
<dbReference type="VEuPathDB" id="FungiDB:MGG_15258"/>
<dbReference type="EMBL" id="CM001233">
    <property type="protein sequence ID" value="EHA53311.1"/>
    <property type="molecule type" value="Genomic_DNA"/>
</dbReference>
<dbReference type="AlphaFoldDB" id="G4N201"/>
<dbReference type="InParanoid" id="G4N201"/>
<organism evidence="2 3">
    <name type="scientific">Pyricularia oryzae (strain 70-15 / ATCC MYA-4617 / FGSC 8958)</name>
    <name type="common">Rice blast fungus</name>
    <name type="synonym">Magnaporthe oryzae</name>
    <dbReference type="NCBI Taxonomy" id="242507"/>
    <lineage>
        <taxon>Eukaryota</taxon>
        <taxon>Fungi</taxon>
        <taxon>Dikarya</taxon>
        <taxon>Ascomycota</taxon>
        <taxon>Pezizomycotina</taxon>
        <taxon>Sordariomycetes</taxon>
        <taxon>Sordariomycetidae</taxon>
        <taxon>Magnaporthales</taxon>
        <taxon>Pyriculariaceae</taxon>
        <taxon>Pyricularia</taxon>
    </lineage>
</organism>
<gene>
    <name evidence="2" type="ORF">MGG_15258</name>
</gene>
<keyword evidence="3" id="KW-1185">Reference proteome</keyword>
<proteinExistence type="predicted"/>
<sequence length="246" mass="27777">MPSTSNLCLDVHESSHFLSAGHINYEFLPKSAAHFLSSTTATNTLSIPHIASIYPSLKKQLRGTAVSRVNKLDRQPRGQRPTAQSPSSPPFTPDLRFPYPAVKCIIGQYFLSIATPRRYWAWLIVCGFFDADNNEIWHKEIFISQDCERGYSHSTRQYDNGPLPPRWAALGQLPHPSDDLSNIRIRGYKVGQRTYDIVNSQVLSLSRLTVHNLHPQDAQIIEPLSQPTFLLNKPSTHPFTDVTQES</sequence>
<evidence type="ECO:0000256" key="1">
    <source>
        <dbReference type="SAM" id="MobiDB-lite"/>
    </source>
</evidence>
<name>G4N201_PYRO7</name>
<dbReference type="Proteomes" id="UP000009058">
    <property type="component" value="Chromosome 3"/>
</dbReference>
<reference evidence="2 3" key="1">
    <citation type="journal article" date="2005" name="Nature">
        <title>The genome sequence of the rice blast fungus Magnaporthe grisea.</title>
        <authorList>
            <person name="Dean R.A."/>
            <person name="Talbot N.J."/>
            <person name="Ebbole D.J."/>
            <person name="Farman M.L."/>
            <person name="Mitchell T.K."/>
            <person name="Orbach M.J."/>
            <person name="Thon M."/>
            <person name="Kulkarni R."/>
            <person name="Xu J.R."/>
            <person name="Pan H."/>
            <person name="Read N.D."/>
            <person name="Lee Y.H."/>
            <person name="Carbone I."/>
            <person name="Brown D."/>
            <person name="Oh Y.Y."/>
            <person name="Donofrio N."/>
            <person name="Jeong J.S."/>
            <person name="Soanes D.M."/>
            <person name="Djonovic S."/>
            <person name="Kolomiets E."/>
            <person name="Rehmeyer C."/>
            <person name="Li W."/>
            <person name="Harding M."/>
            <person name="Kim S."/>
            <person name="Lebrun M.H."/>
            <person name="Bohnert H."/>
            <person name="Coughlan S."/>
            <person name="Butler J."/>
            <person name="Calvo S."/>
            <person name="Ma L.J."/>
            <person name="Nicol R."/>
            <person name="Purcell S."/>
            <person name="Nusbaum C."/>
            <person name="Galagan J.E."/>
            <person name="Birren B.W."/>
        </authorList>
    </citation>
    <scope>NUCLEOTIDE SEQUENCE [LARGE SCALE GENOMIC DNA]</scope>
    <source>
        <strain evidence="3">70-15 / ATCC MYA-4617 / FGSC 8958</strain>
    </source>
</reference>
<dbReference type="HOGENOM" id="CLU_1129243_0_0_1"/>
<dbReference type="eggNOG" id="ENOG502T4C5">
    <property type="taxonomic scope" value="Eukaryota"/>
</dbReference>
<evidence type="ECO:0000313" key="2">
    <source>
        <dbReference type="EMBL" id="EHA53311.1"/>
    </source>
</evidence>
<reference key="2">
    <citation type="submission" date="2011-05" db="EMBL/GenBank/DDBJ databases">
        <title>The Genome Sequence of Magnaporthe oryzae 70-15.</title>
        <authorList>
            <consortium name="The Broad Institute Genome Sequencing Platform"/>
            <person name="Ma L.-J."/>
            <person name="Dead R."/>
            <person name="Young S.K."/>
            <person name="Zeng Q."/>
            <person name="Gargeya S."/>
            <person name="Fitzgerald M."/>
            <person name="Haas B."/>
            <person name="Abouelleil A."/>
            <person name="Alvarado L."/>
            <person name="Arachchi H.M."/>
            <person name="Berlin A."/>
            <person name="Brown A."/>
            <person name="Chapman S.B."/>
            <person name="Chen Z."/>
            <person name="Dunbar C."/>
            <person name="Freedman E."/>
            <person name="Gearin G."/>
            <person name="Gellesch M."/>
            <person name="Goldberg J."/>
            <person name="Griggs A."/>
            <person name="Gujja S."/>
            <person name="Heiman D."/>
            <person name="Howarth C."/>
            <person name="Larson L."/>
            <person name="Lui A."/>
            <person name="MacDonald P.J.P."/>
            <person name="Mehta T."/>
            <person name="Montmayeur A."/>
            <person name="Murphy C."/>
            <person name="Neiman D."/>
            <person name="Pearson M."/>
            <person name="Priest M."/>
            <person name="Roberts A."/>
            <person name="Saif S."/>
            <person name="Shea T."/>
            <person name="Shenoy N."/>
            <person name="Sisk P."/>
            <person name="Stolte C."/>
            <person name="Sykes S."/>
            <person name="Yandava C."/>
            <person name="Wortman J."/>
            <person name="Nusbaum C."/>
            <person name="Birren B."/>
        </authorList>
    </citation>
    <scope>NUCLEOTIDE SEQUENCE</scope>
    <source>
        <strain>70-15</strain>
    </source>
</reference>
<dbReference type="RefSeq" id="XP_003713118.1">
    <property type="nucleotide sequence ID" value="XM_003713070.1"/>
</dbReference>
<accession>G4N201</accession>
<dbReference type="OrthoDB" id="4851317at2759"/>